<keyword evidence="2" id="KW-0441">Lipid A biosynthesis</keyword>
<dbReference type="CDD" id="cd03352">
    <property type="entry name" value="LbH_LpxD"/>
    <property type="match status" value="1"/>
</dbReference>
<keyword evidence="5" id="KW-0012">Acyltransferase</keyword>
<name>A0ABT1SND4_9FIRM</name>
<keyword evidence="4" id="KW-0443">Lipid metabolism</keyword>
<evidence type="ECO:0000313" key="7">
    <source>
        <dbReference type="Proteomes" id="UP001524435"/>
    </source>
</evidence>
<comment type="caution">
    <text evidence="6">The sequence shown here is derived from an EMBL/GenBank/DDBJ whole genome shotgun (WGS) entry which is preliminary data.</text>
</comment>
<dbReference type="PANTHER" id="PTHR43378">
    <property type="entry name" value="UDP-3-O-ACYLGLUCOSAMINE N-ACYLTRANSFERASE"/>
    <property type="match status" value="1"/>
</dbReference>
<dbReference type="RefSeq" id="WP_256198385.1">
    <property type="nucleotide sequence ID" value="NZ_JANGCH010000039.1"/>
</dbReference>
<dbReference type="SUPFAM" id="SSF51161">
    <property type="entry name" value="Trimeric LpxA-like enzymes"/>
    <property type="match status" value="1"/>
</dbReference>
<evidence type="ECO:0000256" key="2">
    <source>
        <dbReference type="ARBA" id="ARBA00022556"/>
    </source>
</evidence>
<dbReference type="InterPro" id="IPR007691">
    <property type="entry name" value="LpxD"/>
</dbReference>
<evidence type="ECO:0000256" key="4">
    <source>
        <dbReference type="ARBA" id="ARBA00023098"/>
    </source>
</evidence>
<dbReference type="Pfam" id="PF00132">
    <property type="entry name" value="Hexapep"/>
    <property type="match status" value="2"/>
</dbReference>
<keyword evidence="1" id="KW-0444">Lipid biosynthesis</keyword>
<dbReference type="PANTHER" id="PTHR43378:SF2">
    <property type="entry name" value="UDP-3-O-ACYLGLUCOSAMINE N-ACYLTRANSFERASE 1, MITOCHONDRIAL-RELATED"/>
    <property type="match status" value="1"/>
</dbReference>
<dbReference type="EMBL" id="JANGCH010000039">
    <property type="protein sequence ID" value="MCQ5122750.1"/>
    <property type="molecule type" value="Genomic_DNA"/>
</dbReference>
<organism evidence="6 7">
    <name type="scientific">Massilicoli timonensis</name>
    <dbReference type="NCBI Taxonomy" id="2015901"/>
    <lineage>
        <taxon>Bacteria</taxon>
        <taxon>Bacillati</taxon>
        <taxon>Bacillota</taxon>
        <taxon>Erysipelotrichia</taxon>
        <taxon>Erysipelotrichales</taxon>
        <taxon>Erysipelotrichaceae</taxon>
        <taxon>Massilicoli</taxon>
    </lineage>
</organism>
<protein>
    <recommendedName>
        <fullName evidence="8">UDP-3-O-(3-hydroxymyristoyl)glucosamine N-acyltransferase</fullName>
    </recommendedName>
</protein>
<evidence type="ECO:0000313" key="6">
    <source>
        <dbReference type="EMBL" id="MCQ5122750.1"/>
    </source>
</evidence>
<dbReference type="Proteomes" id="UP001524435">
    <property type="component" value="Unassembled WGS sequence"/>
</dbReference>
<accession>A0ABT1SND4</accession>
<evidence type="ECO:0000256" key="1">
    <source>
        <dbReference type="ARBA" id="ARBA00022516"/>
    </source>
</evidence>
<evidence type="ECO:0008006" key="8">
    <source>
        <dbReference type="Google" id="ProtNLM"/>
    </source>
</evidence>
<keyword evidence="3" id="KW-0808">Transferase</keyword>
<dbReference type="Gene3D" id="2.160.10.10">
    <property type="entry name" value="Hexapeptide repeat proteins"/>
    <property type="match status" value="1"/>
</dbReference>
<gene>
    <name evidence="6" type="ORF">NE663_10895</name>
</gene>
<evidence type="ECO:0000256" key="5">
    <source>
        <dbReference type="ARBA" id="ARBA00023315"/>
    </source>
</evidence>
<feature type="non-terminal residue" evidence="6">
    <location>
        <position position="1"/>
    </location>
</feature>
<dbReference type="InterPro" id="IPR001451">
    <property type="entry name" value="Hexapep"/>
</dbReference>
<dbReference type="InterPro" id="IPR011004">
    <property type="entry name" value="Trimer_LpxA-like_sf"/>
</dbReference>
<reference evidence="6 7" key="1">
    <citation type="submission" date="2022-06" db="EMBL/GenBank/DDBJ databases">
        <title>Isolation of gut microbiota from human fecal samples.</title>
        <authorList>
            <person name="Pamer E.G."/>
            <person name="Barat B."/>
            <person name="Waligurski E."/>
            <person name="Medina S."/>
            <person name="Paddock L."/>
            <person name="Mostad J."/>
        </authorList>
    </citation>
    <scope>NUCLEOTIDE SEQUENCE [LARGE SCALE GENOMIC DNA]</scope>
    <source>
        <strain evidence="6 7">DFI.6.1</strain>
    </source>
</reference>
<evidence type="ECO:0000256" key="3">
    <source>
        <dbReference type="ARBA" id="ARBA00022679"/>
    </source>
</evidence>
<sequence>PETLFICKIEDHTEHGDNVIFVESLKRTFFRIIRDLFNLDAMKESKIEPSAVVLSKQVGDAVYIGHHTFIDKEVTIGNGTIIMHNVTIQGKVVIGDDCLIESGAVIGGCGFGTYLDEEGHPELVPHPAGVTIGDHVKIFANTCIVRGCLSDTIIEDHAMVDNLCHIAHNVHLHENVQVAACSEISGSATIGRDSWIAPGVTILNGIHVGENVYTGIGSNLVKDVPDHTLVYGNPAKSKK</sequence>
<proteinExistence type="predicted"/>
<keyword evidence="7" id="KW-1185">Reference proteome</keyword>